<organism evidence="5 6">
    <name type="scientific">Plasticicumulans lactativorans</name>
    <dbReference type="NCBI Taxonomy" id="1133106"/>
    <lineage>
        <taxon>Bacteria</taxon>
        <taxon>Pseudomonadati</taxon>
        <taxon>Pseudomonadota</taxon>
        <taxon>Gammaproteobacteria</taxon>
        <taxon>Candidatus Competibacteraceae</taxon>
        <taxon>Plasticicumulans</taxon>
    </lineage>
</organism>
<dbReference type="CDD" id="cd06283">
    <property type="entry name" value="PBP1_RegR_EndR_KdgR-like"/>
    <property type="match status" value="1"/>
</dbReference>
<dbReference type="InterPro" id="IPR000843">
    <property type="entry name" value="HTH_LacI"/>
</dbReference>
<evidence type="ECO:0000259" key="4">
    <source>
        <dbReference type="PROSITE" id="PS50932"/>
    </source>
</evidence>
<dbReference type="InterPro" id="IPR028082">
    <property type="entry name" value="Peripla_BP_I"/>
</dbReference>
<sequence length="352" mass="37875">MKAADSNGASGAGPQRRVTINEVARCAGVSKTSVSRYLGGELSALSEDMRRQIERAIAELDYRPNQMARGLKRGRSRLVGMVVADILNPYSVAVMHGVEVACRQRGYALMLCNTAGDDELERRHLAALASYSVEGLIVHTTSQHTRDLLDAAAHGLPVVAVDREISGLAADMVGIDNRQAASVATEHLIAQGYRDLLYLSEPLDHVNPRIERLAAFEAVLAQHPACRGRALALDVHASARLDQALGDFLAATGPGPRAVFAANGVVTLETTRALRRLGCRLFEDTGLIGFDELEWCALVGSGITTVAQPTYDIGVTAAQCLMRRIEGDRSAPRQTLYRGELIVRGSTQPVAR</sequence>
<reference evidence="5 6" key="1">
    <citation type="submission" date="2019-03" db="EMBL/GenBank/DDBJ databases">
        <title>Genomic Encyclopedia of Type Strains, Phase IV (KMG-IV): sequencing the most valuable type-strain genomes for metagenomic binning, comparative biology and taxonomic classification.</title>
        <authorList>
            <person name="Goeker M."/>
        </authorList>
    </citation>
    <scope>NUCLEOTIDE SEQUENCE [LARGE SCALE GENOMIC DNA]</scope>
    <source>
        <strain evidence="5 6">DSM 25287</strain>
    </source>
</reference>
<name>A0A4R2LE40_9GAMM</name>
<dbReference type="Gene3D" id="1.10.260.40">
    <property type="entry name" value="lambda repressor-like DNA-binding domains"/>
    <property type="match status" value="1"/>
</dbReference>
<dbReference type="GO" id="GO:0000976">
    <property type="term" value="F:transcription cis-regulatory region binding"/>
    <property type="evidence" value="ECO:0007669"/>
    <property type="project" value="TreeGrafter"/>
</dbReference>
<feature type="domain" description="HTH lacI-type" evidence="4">
    <location>
        <begin position="18"/>
        <end position="73"/>
    </location>
</feature>
<evidence type="ECO:0000256" key="1">
    <source>
        <dbReference type="ARBA" id="ARBA00023015"/>
    </source>
</evidence>
<dbReference type="AlphaFoldDB" id="A0A4R2LE40"/>
<dbReference type="PROSITE" id="PS00356">
    <property type="entry name" value="HTH_LACI_1"/>
    <property type="match status" value="1"/>
</dbReference>
<dbReference type="Proteomes" id="UP000295765">
    <property type="component" value="Unassembled WGS sequence"/>
</dbReference>
<accession>A0A4R2LE40</accession>
<dbReference type="SUPFAM" id="SSF53822">
    <property type="entry name" value="Periplasmic binding protein-like I"/>
    <property type="match status" value="1"/>
</dbReference>
<proteinExistence type="predicted"/>
<dbReference type="InterPro" id="IPR010982">
    <property type="entry name" value="Lambda_DNA-bd_dom_sf"/>
</dbReference>
<keyword evidence="1" id="KW-0805">Transcription regulation</keyword>
<dbReference type="SMART" id="SM00354">
    <property type="entry name" value="HTH_LACI"/>
    <property type="match status" value="1"/>
</dbReference>
<keyword evidence="6" id="KW-1185">Reference proteome</keyword>
<gene>
    <name evidence="5" type="ORF">EV699_104211</name>
</gene>
<dbReference type="SUPFAM" id="SSF47413">
    <property type="entry name" value="lambda repressor-like DNA-binding domains"/>
    <property type="match status" value="1"/>
</dbReference>
<dbReference type="PANTHER" id="PTHR30146">
    <property type="entry name" value="LACI-RELATED TRANSCRIPTIONAL REPRESSOR"/>
    <property type="match status" value="1"/>
</dbReference>
<evidence type="ECO:0000313" key="5">
    <source>
        <dbReference type="EMBL" id="TCO82819.1"/>
    </source>
</evidence>
<dbReference type="OrthoDB" id="5672046at2"/>
<dbReference type="PANTHER" id="PTHR30146:SF145">
    <property type="entry name" value="RIBOSE OPERON REPRESSOR"/>
    <property type="match status" value="1"/>
</dbReference>
<dbReference type="Pfam" id="PF00532">
    <property type="entry name" value="Peripla_BP_1"/>
    <property type="match status" value="1"/>
</dbReference>
<dbReference type="RefSeq" id="WP_132539420.1">
    <property type="nucleotide sequence ID" value="NZ_SLWY01000004.1"/>
</dbReference>
<evidence type="ECO:0000313" key="6">
    <source>
        <dbReference type="Proteomes" id="UP000295765"/>
    </source>
</evidence>
<dbReference type="EMBL" id="SLWY01000004">
    <property type="protein sequence ID" value="TCO82819.1"/>
    <property type="molecule type" value="Genomic_DNA"/>
</dbReference>
<evidence type="ECO:0000256" key="2">
    <source>
        <dbReference type="ARBA" id="ARBA00023125"/>
    </source>
</evidence>
<dbReference type="Gene3D" id="3.40.50.2300">
    <property type="match status" value="2"/>
</dbReference>
<evidence type="ECO:0000256" key="3">
    <source>
        <dbReference type="ARBA" id="ARBA00023163"/>
    </source>
</evidence>
<dbReference type="InterPro" id="IPR001761">
    <property type="entry name" value="Peripla_BP/Lac1_sug-bd_dom"/>
</dbReference>
<keyword evidence="3" id="KW-0804">Transcription</keyword>
<dbReference type="GO" id="GO:0003700">
    <property type="term" value="F:DNA-binding transcription factor activity"/>
    <property type="evidence" value="ECO:0007669"/>
    <property type="project" value="TreeGrafter"/>
</dbReference>
<keyword evidence="2" id="KW-0238">DNA-binding</keyword>
<dbReference type="Pfam" id="PF00356">
    <property type="entry name" value="LacI"/>
    <property type="match status" value="1"/>
</dbReference>
<dbReference type="CDD" id="cd01392">
    <property type="entry name" value="HTH_LacI"/>
    <property type="match status" value="1"/>
</dbReference>
<protein>
    <submittedName>
        <fullName evidence="5">LacI family transcriptional regulator</fullName>
    </submittedName>
</protein>
<comment type="caution">
    <text evidence="5">The sequence shown here is derived from an EMBL/GenBank/DDBJ whole genome shotgun (WGS) entry which is preliminary data.</text>
</comment>
<dbReference type="PROSITE" id="PS50932">
    <property type="entry name" value="HTH_LACI_2"/>
    <property type="match status" value="1"/>
</dbReference>